<keyword evidence="2" id="KW-1185">Reference proteome</keyword>
<reference evidence="1 2" key="1">
    <citation type="submission" date="2019-02" db="EMBL/GenBank/DDBJ databases">
        <title>Arundinibacter roseus gen. nov., sp. nov., a new member of the family Cytophagaceae.</title>
        <authorList>
            <person name="Szuroczki S."/>
            <person name="Khayer B."/>
            <person name="Sproer C."/>
            <person name="Toumi M."/>
            <person name="Szabo A."/>
            <person name="Felfoldi T."/>
            <person name="Schumann P."/>
            <person name="Toth E."/>
        </authorList>
    </citation>
    <scope>NUCLEOTIDE SEQUENCE [LARGE SCALE GENOMIC DNA]</scope>
    <source>
        <strain evidence="1 2">DMA-k-7a</strain>
    </source>
</reference>
<dbReference type="RefSeq" id="WP_132119190.1">
    <property type="nucleotide sequence ID" value="NZ_SMJU01000009.1"/>
</dbReference>
<evidence type="ECO:0008006" key="3">
    <source>
        <dbReference type="Google" id="ProtNLM"/>
    </source>
</evidence>
<evidence type="ECO:0000313" key="2">
    <source>
        <dbReference type="Proteomes" id="UP000295706"/>
    </source>
</evidence>
<dbReference type="OrthoDB" id="982604at2"/>
<protein>
    <recommendedName>
        <fullName evidence="3">SCO family protein</fullName>
    </recommendedName>
</protein>
<gene>
    <name evidence="1" type="ORF">EZE20_15300</name>
</gene>
<accession>A0A4R4K8D6</accession>
<comment type="caution">
    <text evidence="1">The sequence shown here is derived from an EMBL/GenBank/DDBJ whole genome shotgun (WGS) entry which is preliminary data.</text>
</comment>
<dbReference type="AlphaFoldDB" id="A0A4R4K8D6"/>
<sequence length="221" mass="24920">MRTYIKTGLLVLTLAVPVLIFLFLKGFTTNHFDLPYFIPLKDSVTQQVTISEGDTVFYTLRDFSVKSIQSADTLSTNNLVDRTVIVSILPDSCRNGSVSCKVVLDQLARLSALLPDYSSLVMLTLVDAEVDLGNVLSLRKDNEKNWRILSVQDSSLTYLQEKVFYLSGKGISGQTISSSFQFSLIDSKGYIRGYYDPLDPKEMDRLFAEIKVLEYSRKIEK</sequence>
<proteinExistence type="predicted"/>
<evidence type="ECO:0000313" key="1">
    <source>
        <dbReference type="EMBL" id="TDB63663.1"/>
    </source>
</evidence>
<name>A0A4R4K8D6_9BACT</name>
<dbReference type="Gene3D" id="3.40.30.10">
    <property type="entry name" value="Glutaredoxin"/>
    <property type="match status" value="1"/>
</dbReference>
<dbReference type="EMBL" id="SMJU01000009">
    <property type="protein sequence ID" value="TDB63663.1"/>
    <property type="molecule type" value="Genomic_DNA"/>
</dbReference>
<dbReference type="Proteomes" id="UP000295706">
    <property type="component" value="Unassembled WGS sequence"/>
</dbReference>
<organism evidence="1 2">
    <name type="scientific">Arundinibacter roseus</name>
    <dbReference type="NCBI Taxonomy" id="2070510"/>
    <lineage>
        <taxon>Bacteria</taxon>
        <taxon>Pseudomonadati</taxon>
        <taxon>Bacteroidota</taxon>
        <taxon>Cytophagia</taxon>
        <taxon>Cytophagales</taxon>
        <taxon>Spirosomataceae</taxon>
        <taxon>Arundinibacter</taxon>
    </lineage>
</organism>